<name>A0A9P9H4C0_FUSSL</name>
<dbReference type="AlphaFoldDB" id="A0A9P9H4C0"/>
<evidence type="ECO:0000313" key="3">
    <source>
        <dbReference type="Proteomes" id="UP000736672"/>
    </source>
</evidence>
<dbReference type="OrthoDB" id="2014201at2759"/>
<feature type="transmembrane region" description="Helical" evidence="1">
    <location>
        <begin position="12"/>
        <end position="32"/>
    </location>
</feature>
<proteinExistence type="predicted"/>
<dbReference type="EMBL" id="JAGTJS010000012">
    <property type="protein sequence ID" value="KAH7250786.1"/>
    <property type="molecule type" value="Genomic_DNA"/>
</dbReference>
<dbReference type="SUPFAM" id="SSF53448">
    <property type="entry name" value="Nucleotide-diphospho-sugar transferases"/>
    <property type="match status" value="1"/>
</dbReference>
<keyword evidence="1" id="KW-1133">Transmembrane helix</keyword>
<protein>
    <submittedName>
        <fullName evidence="2">Uncharacterized protein</fullName>
    </submittedName>
</protein>
<reference evidence="2" key="1">
    <citation type="journal article" date="2021" name="Nat. Commun.">
        <title>Genetic determinants of endophytism in the Arabidopsis root mycobiome.</title>
        <authorList>
            <person name="Mesny F."/>
            <person name="Miyauchi S."/>
            <person name="Thiergart T."/>
            <person name="Pickel B."/>
            <person name="Atanasova L."/>
            <person name="Karlsson M."/>
            <person name="Huettel B."/>
            <person name="Barry K.W."/>
            <person name="Haridas S."/>
            <person name="Chen C."/>
            <person name="Bauer D."/>
            <person name="Andreopoulos W."/>
            <person name="Pangilinan J."/>
            <person name="LaButti K."/>
            <person name="Riley R."/>
            <person name="Lipzen A."/>
            <person name="Clum A."/>
            <person name="Drula E."/>
            <person name="Henrissat B."/>
            <person name="Kohler A."/>
            <person name="Grigoriev I.V."/>
            <person name="Martin F.M."/>
            <person name="Hacquard S."/>
        </authorList>
    </citation>
    <scope>NUCLEOTIDE SEQUENCE</scope>
    <source>
        <strain evidence="2">FSSC 5 MPI-SDFR-AT-0091</strain>
    </source>
</reference>
<evidence type="ECO:0000313" key="2">
    <source>
        <dbReference type="EMBL" id="KAH7250786.1"/>
    </source>
</evidence>
<dbReference type="Proteomes" id="UP000736672">
    <property type="component" value="Unassembled WGS sequence"/>
</dbReference>
<evidence type="ECO:0000256" key="1">
    <source>
        <dbReference type="SAM" id="Phobius"/>
    </source>
</evidence>
<gene>
    <name evidence="2" type="ORF">B0J15DRAFT_399247</name>
</gene>
<keyword evidence="3" id="KW-1185">Reference proteome</keyword>
<keyword evidence="1" id="KW-0472">Membrane</keyword>
<accession>A0A9P9H4C0</accession>
<comment type="caution">
    <text evidence="2">The sequence shown here is derived from an EMBL/GenBank/DDBJ whole genome shotgun (WGS) entry which is preliminary data.</text>
</comment>
<dbReference type="InterPro" id="IPR029044">
    <property type="entry name" value="Nucleotide-diphossugar_trans"/>
</dbReference>
<dbReference type="Gene3D" id="3.90.550.10">
    <property type="entry name" value="Spore Coat Polysaccharide Biosynthesis Protein SpsA, Chain A"/>
    <property type="match status" value="1"/>
</dbReference>
<keyword evidence="1" id="KW-0812">Transmembrane</keyword>
<sequence length="190" mass="21125">MGSHINTRQNASATLITCSSYLPGVVILAYSLKRHGSRYPLVVLFTPNLAKDALMTLELEAPKCNIILSQCDHLLPPHGTNHQLIIEIFRGTGTKVCPAQLFEDDAVCFPDANMVVFGDMNSLLKMKPHLSPDWLAASHICVCKLDSDPRTPQDWRPENCAYAPVGHPKALTSQLSNYMKIVYFSFKIKI</sequence>
<organism evidence="2 3">
    <name type="scientific">Fusarium solani</name>
    <name type="common">Filamentous fungus</name>
    <dbReference type="NCBI Taxonomy" id="169388"/>
    <lineage>
        <taxon>Eukaryota</taxon>
        <taxon>Fungi</taxon>
        <taxon>Dikarya</taxon>
        <taxon>Ascomycota</taxon>
        <taxon>Pezizomycotina</taxon>
        <taxon>Sordariomycetes</taxon>
        <taxon>Hypocreomycetidae</taxon>
        <taxon>Hypocreales</taxon>
        <taxon>Nectriaceae</taxon>
        <taxon>Fusarium</taxon>
        <taxon>Fusarium solani species complex</taxon>
    </lineage>
</organism>